<reference evidence="7 8" key="1">
    <citation type="submission" date="2018-09" db="EMBL/GenBank/DDBJ databases">
        <title>Cohnella cavernae sp. nov., isolated from a karst cave.</title>
        <authorList>
            <person name="Zhu H."/>
        </authorList>
    </citation>
    <scope>NUCLEOTIDE SEQUENCE [LARGE SCALE GENOMIC DNA]</scope>
    <source>
        <strain evidence="7 8">K2E09-144</strain>
    </source>
</reference>
<proteinExistence type="predicted"/>
<dbReference type="UniPathway" id="UPA00895"/>
<feature type="transmembrane region" description="Helical" evidence="5">
    <location>
        <begin position="155"/>
        <end position="174"/>
    </location>
</feature>
<keyword evidence="4 5" id="KW-0472">Membrane</keyword>
<gene>
    <name evidence="7" type="ORF">D3H35_01525</name>
</gene>
<protein>
    <recommendedName>
        <fullName evidence="6">Methylamine utilisation protein MauE domain-containing protein</fullName>
    </recommendedName>
</protein>
<dbReference type="GO" id="GO:0030416">
    <property type="term" value="P:methylamine metabolic process"/>
    <property type="evidence" value="ECO:0007669"/>
    <property type="project" value="InterPro"/>
</dbReference>
<accession>A0A398CXB8</accession>
<keyword evidence="2 5" id="KW-0812">Transmembrane</keyword>
<dbReference type="EMBL" id="QXJM01000014">
    <property type="protein sequence ID" value="RIE05228.1"/>
    <property type="molecule type" value="Genomic_DNA"/>
</dbReference>
<comment type="caution">
    <text evidence="7">The sequence shown here is derived from an EMBL/GenBank/DDBJ whole genome shotgun (WGS) entry which is preliminary data.</text>
</comment>
<sequence>MPTTLGFLSGIAGNEWLHPAKLSSYVFEFVFALSAISKMMDLASFRRAVTDFRIVGADKAHGAANAVVVSEGLIGLGLLIVPGETVLLAAAWLMLGSFTWLAAKAWRRQLHIDCSCFGSRNRPTRWGLAFIRNVTLILTASVGCCYSNFDVPVTLPNVIFGLSILCGVLMHVSVREAIGIYRLNRGRGESWKI</sequence>
<evidence type="ECO:0000313" key="8">
    <source>
        <dbReference type="Proteomes" id="UP000266340"/>
    </source>
</evidence>
<feature type="domain" description="Methylamine utilisation protein MauE" evidence="6">
    <location>
        <begin position="22"/>
        <end position="144"/>
    </location>
</feature>
<dbReference type="OrthoDB" id="5422529at2"/>
<dbReference type="InterPro" id="IPR009908">
    <property type="entry name" value="Methylamine_util_MauE"/>
</dbReference>
<dbReference type="Proteomes" id="UP000266340">
    <property type="component" value="Unassembled WGS sequence"/>
</dbReference>
<dbReference type="AlphaFoldDB" id="A0A398CXB8"/>
<evidence type="ECO:0000256" key="4">
    <source>
        <dbReference type="ARBA" id="ARBA00023136"/>
    </source>
</evidence>
<evidence type="ECO:0000313" key="7">
    <source>
        <dbReference type="EMBL" id="RIE05228.1"/>
    </source>
</evidence>
<dbReference type="RefSeq" id="WP_119147460.1">
    <property type="nucleotide sequence ID" value="NZ_JBHSOV010000005.1"/>
</dbReference>
<keyword evidence="3 5" id="KW-1133">Transmembrane helix</keyword>
<dbReference type="GO" id="GO:0016020">
    <property type="term" value="C:membrane"/>
    <property type="evidence" value="ECO:0007669"/>
    <property type="project" value="UniProtKB-SubCell"/>
</dbReference>
<evidence type="ECO:0000259" key="6">
    <source>
        <dbReference type="Pfam" id="PF07291"/>
    </source>
</evidence>
<evidence type="ECO:0000256" key="5">
    <source>
        <dbReference type="SAM" id="Phobius"/>
    </source>
</evidence>
<feature type="transmembrane region" description="Helical" evidence="5">
    <location>
        <begin position="22"/>
        <end position="41"/>
    </location>
</feature>
<evidence type="ECO:0000256" key="3">
    <source>
        <dbReference type="ARBA" id="ARBA00022989"/>
    </source>
</evidence>
<keyword evidence="8" id="KW-1185">Reference proteome</keyword>
<evidence type="ECO:0000256" key="2">
    <source>
        <dbReference type="ARBA" id="ARBA00022692"/>
    </source>
</evidence>
<organism evidence="7 8">
    <name type="scientific">Cohnella faecalis</name>
    <dbReference type="NCBI Taxonomy" id="2315694"/>
    <lineage>
        <taxon>Bacteria</taxon>
        <taxon>Bacillati</taxon>
        <taxon>Bacillota</taxon>
        <taxon>Bacilli</taxon>
        <taxon>Bacillales</taxon>
        <taxon>Paenibacillaceae</taxon>
        <taxon>Cohnella</taxon>
    </lineage>
</organism>
<comment type="subcellular location">
    <subcellularLocation>
        <location evidence="1">Membrane</location>
        <topology evidence="1">Multi-pass membrane protein</topology>
    </subcellularLocation>
</comment>
<evidence type="ECO:0000256" key="1">
    <source>
        <dbReference type="ARBA" id="ARBA00004141"/>
    </source>
</evidence>
<dbReference type="Pfam" id="PF07291">
    <property type="entry name" value="MauE"/>
    <property type="match status" value="1"/>
</dbReference>
<name>A0A398CXB8_9BACL</name>